<dbReference type="InterPro" id="IPR001818">
    <property type="entry name" value="Pept_M10_metallopeptidase"/>
</dbReference>
<reference evidence="9 10" key="1">
    <citation type="submission" date="2019-02" db="EMBL/GenBank/DDBJ databases">
        <title>Deep-cultivation of Planctomycetes and their phenomic and genomic characterization uncovers novel biology.</title>
        <authorList>
            <person name="Wiegand S."/>
            <person name="Jogler M."/>
            <person name="Boedeker C."/>
            <person name="Pinto D."/>
            <person name="Vollmers J."/>
            <person name="Rivas-Marin E."/>
            <person name="Kohn T."/>
            <person name="Peeters S.H."/>
            <person name="Heuer A."/>
            <person name="Rast P."/>
            <person name="Oberbeckmann S."/>
            <person name="Bunk B."/>
            <person name="Jeske O."/>
            <person name="Meyerdierks A."/>
            <person name="Storesund J.E."/>
            <person name="Kallscheuer N."/>
            <person name="Luecker S."/>
            <person name="Lage O.M."/>
            <person name="Pohl T."/>
            <person name="Merkel B.J."/>
            <person name="Hornburger P."/>
            <person name="Mueller R.-W."/>
            <person name="Bruemmer F."/>
            <person name="Labrenz M."/>
            <person name="Spormann A.M."/>
            <person name="Op den Camp H."/>
            <person name="Overmann J."/>
            <person name="Amann R."/>
            <person name="Jetten M.S.M."/>
            <person name="Mascher T."/>
            <person name="Medema M.H."/>
            <person name="Devos D.P."/>
            <person name="Kaster A.-K."/>
            <person name="Ovreas L."/>
            <person name="Rohde M."/>
            <person name="Galperin M.Y."/>
            <person name="Jogler C."/>
        </authorList>
    </citation>
    <scope>NUCLEOTIDE SEQUENCE [LARGE SCALE GENOMIC DNA]</scope>
    <source>
        <strain evidence="9 10">Pla163</strain>
    </source>
</reference>
<dbReference type="Pfam" id="PF00413">
    <property type="entry name" value="Peptidase_M10"/>
    <property type="match status" value="1"/>
</dbReference>
<name>A0A518D2D6_9BACT</name>
<evidence type="ECO:0000313" key="10">
    <source>
        <dbReference type="Proteomes" id="UP000319342"/>
    </source>
</evidence>
<sequence length="740" mass="75227">MSRTFTARVAGLVVAGALGGLALGYIPLRHQSTGKALYWSNGSNISVVLSSTGSDDLAPGEHEPALRLALEAWNQVPGSFARMVENDDPLQQARSDWAADDLHLVLFDESNSSGYFPSGSATVAITPVWFQGNGRIVDADILFNGSNFQFTTSGVPGRFDVQDVAVHEFGHLLGFDHSPVVGSSLFPYVTPGLVLHRSVASDDWMATRARYPDAALARVKGRVVRADSSPVVRAHVVLRDLEGRTVGAALADGGGNFAMEGVLPGDYQLFATPLDGPVTAANLTGAPPVDIDFQPTSLATLAVVGSNDVQLGDRTVLPDAAIVLGRSFDPLPLRATIGAVNNHVLRGNGLVAGASLTAADPDVAVTVLGWFGTSVSFSVFVPSGEAPGLVDLEVTNAFGERSLLPGALELTPADPVVSSVHPSVANANGGSSVTVVGSGFRPGASVVVGGVILRDGAPGEATVVDENTIQFVLGACPAGTYDVVVIDPTGVEGRLVDGLEAGGVPTIESVFPTAGSALGGTRVAITGAGFDPGLALSIGGVSQTVVAVSSTEIEFVTASAPAGGPYTLTVTNPSGRADTGAFTFTPLADPKVGALDPISGPATGGEWVTLTGEDLRSDLEVRFGADPMTGQGGTFAPSTYLVDSSTLMALTPAGGGIVGLVVEDPNTGQAAALPGAYTFESSGSSGGGCGSLAPTGGPGAPFMRDLWWVALLFALCGLRVVFVRRELVLAAGRHPVAGAS</sequence>
<dbReference type="SUPFAM" id="SSF49452">
    <property type="entry name" value="Starch-binding domain-like"/>
    <property type="match status" value="1"/>
</dbReference>
<dbReference type="AlphaFoldDB" id="A0A518D2D6"/>
<keyword evidence="10" id="KW-1185">Reference proteome</keyword>
<dbReference type="EMBL" id="CP036290">
    <property type="protein sequence ID" value="QDU85634.1"/>
    <property type="molecule type" value="Genomic_DNA"/>
</dbReference>
<feature type="domain" description="IPT/TIG" evidence="8">
    <location>
        <begin position="589"/>
        <end position="680"/>
    </location>
</feature>
<dbReference type="InterPro" id="IPR013784">
    <property type="entry name" value="Carb-bd-like_fold"/>
</dbReference>
<dbReference type="Pfam" id="PF01833">
    <property type="entry name" value="TIG"/>
    <property type="match status" value="3"/>
</dbReference>
<dbReference type="GO" id="GO:0031012">
    <property type="term" value="C:extracellular matrix"/>
    <property type="evidence" value="ECO:0007669"/>
    <property type="project" value="InterPro"/>
</dbReference>
<keyword evidence="6" id="KW-1133">Transmembrane helix</keyword>
<dbReference type="SUPFAM" id="SSF81296">
    <property type="entry name" value="E set domains"/>
    <property type="match status" value="3"/>
</dbReference>
<keyword evidence="6" id="KW-0472">Membrane</keyword>
<dbReference type="InterPro" id="IPR024079">
    <property type="entry name" value="MetalloPept_cat_dom_sf"/>
</dbReference>
<dbReference type="PANTHER" id="PTHR46769:SF2">
    <property type="entry name" value="FIBROCYSTIN-L ISOFORM 2 PRECURSOR-RELATED"/>
    <property type="match status" value="1"/>
</dbReference>
<gene>
    <name evidence="9" type="ORF">Pla163_27660</name>
</gene>
<evidence type="ECO:0000313" key="9">
    <source>
        <dbReference type="EMBL" id="QDU85634.1"/>
    </source>
</evidence>
<protein>
    <submittedName>
        <fullName evidence="9">IPT/TIG domain protein</fullName>
    </submittedName>
</protein>
<evidence type="ECO:0000256" key="5">
    <source>
        <dbReference type="ARBA" id="ARBA00022833"/>
    </source>
</evidence>
<evidence type="ECO:0000256" key="3">
    <source>
        <dbReference type="ARBA" id="ARBA00022729"/>
    </source>
</evidence>
<dbReference type="Proteomes" id="UP000319342">
    <property type="component" value="Chromosome"/>
</dbReference>
<dbReference type="Gene3D" id="3.40.390.10">
    <property type="entry name" value="Collagenase (Catalytic Domain)"/>
    <property type="match status" value="1"/>
</dbReference>
<keyword evidence="3" id="KW-0732">Signal</keyword>
<evidence type="ECO:0000259" key="8">
    <source>
        <dbReference type="SMART" id="SM00429"/>
    </source>
</evidence>
<organism evidence="9 10">
    <name type="scientific">Rohdeia mirabilis</name>
    <dbReference type="NCBI Taxonomy" id="2528008"/>
    <lineage>
        <taxon>Bacteria</taxon>
        <taxon>Pseudomonadati</taxon>
        <taxon>Planctomycetota</taxon>
        <taxon>Planctomycetia</taxon>
        <taxon>Planctomycetia incertae sedis</taxon>
        <taxon>Rohdeia</taxon>
    </lineage>
</organism>
<accession>A0A518D2D6</accession>
<feature type="domain" description="IPT/TIG" evidence="8">
    <location>
        <begin position="504"/>
        <end position="585"/>
    </location>
</feature>
<dbReference type="InterPro" id="IPR002909">
    <property type="entry name" value="IPT_dom"/>
</dbReference>
<dbReference type="InterPro" id="IPR013783">
    <property type="entry name" value="Ig-like_fold"/>
</dbReference>
<dbReference type="InterPro" id="IPR014756">
    <property type="entry name" value="Ig_E-set"/>
</dbReference>
<keyword evidence="2" id="KW-0479">Metal-binding</keyword>
<evidence type="ECO:0000259" key="7">
    <source>
        <dbReference type="SMART" id="SM00235"/>
    </source>
</evidence>
<dbReference type="SUPFAM" id="SSF55486">
    <property type="entry name" value="Metalloproteases ('zincins'), catalytic domain"/>
    <property type="match status" value="1"/>
</dbReference>
<keyword evidence="6" id="KW-0812">Transmembrane</keyword>
<dbReference type="InterPro" id="IPR006026">
    <property type="entry name" value="Peptidase_Metallo"/>
</dbReference>
<keyword evidence="4" id="KW-0378">Hydrolase</keyword>
<dbReference type="SMART" id="SM00429">
    <property type="entry name" value="IPT"/>
    <property type="match status" value="3"/>
</dbReference>
<dbReference type="PANTHER" id="PTHR46769">
    <property type="entry name" value="POLYCYSTIC KIDNEY AND HEPATIC DISEASE 1 (AUTOSOMAL RECESSIVE)-LIKE 1"/>
    <property type="match status" value="1"/>
</dbReference>
<dbReference type="SMART" id="SM00235">
    <property type="entry name" value="ZnMc"/>
    <property type="match status" value="1"/>
</dbReference>
<dbReference type="GO" id="GO:0006508">
    <property type="term" value="P:proteolysis"/>
    <property type="evidence" value="ECO:0007669"/>
    <property type="project" value="UniProtKB-KW"/>
</dbReference>
<keyword evidence="5" id="KW-0862">Zinc</keyword>
<feature type="domain" description="Peptidase metallopeptidase" evidence="7">
    <location>
        <begin position="35"/>
        <end position="213"/>
    </location>
</feature>
<dbReference type="InterPro" id="IPR052387">
    <property type="entry name" value="Fibrocystin"/>
</dbReference>
<dbReference type="GO" id="GO:0030246">
    <property type="term" value="F:carbohydrate binding"/>
    <property type="evidence" value="ECO:0007669"/>
    <property type="project" value="InterPro"/>
</dbReference>
<dbReference type="GO" id="GO:0004222">
    <property type="term" value="F:metalloendopeptidase activity"/>
    <property type="evidence" value="ECO:0007669"/>
    <property type="project" value="InterPro"/>
</dbReference>
<dbReference type="RefSeq" id="WP_145189356.1">
    <property type="nucleotide sequence ID" value="NZ_CP036290.1"/>
</dbReference>
<evidence type="ECO:0000256" key="6">
    <source>
        <dbReference type="SAM" id="Phobius"/>
    </source>
</evidence>
<feature type="transmembrane region" description="Helical" evidence="6">
    <location>
        <begin position="706"/>
        <end position="723"/>
    </location>
</feature>
<dbReference type="Gene3D" id="2.60.40.10">
    <property type="entry name" value="Immunoglobulins"/>
    <property type="match status" value="3"/>
</dbReference>
<keyword evidence="1" id="KW-0645">Protease</keyword>
<proteinExistence type="predicted"/>
<feature type="domain" description="IPT/TIG" evidence="8">
    <location>
        <begin position="414"/>
        <end position="496"/>
    </location>
</feature>
<evidence type="ECO:0000256" key="2">
    <source>
        <dbReference type="ARBA" id="ARBA00022723"/>
    </source>
</evidence>
<evidence type="ECO:0000256" key="4">
    <source>
        <dbReference type="ARBA" id="ARBA00022801"/>
    </source>
</evidence>
<dbReference type="CDD" id="cd00102">
    <property type="entry name" value="IPT"/>
    <property type="match status" value="3"/>
</dbReference>
<dbReference type="GO" id="GO:0008270">
    <property type="term" value="F:zinc ion binding"/>
    <property type="evidence" value="ECO:0007669"/>
    <property type="project" value="InterPro"/>
</dbReference>
<dbReference type="OrthoDB" id="252952at2"/>
<evidence type="ECO:0000256" key="1">
    <source>
        <dbReference type="ARBA" id="ARBA00022670"/>
    </source>
</evidence>